<evidence type="ECO:0000256" key="1">
    <source>
        <dbReference type="ARBA" id="ARBA00022884"/>
    </source>
</evidence>
<dbReference type="InterPro" id="IPR035979">
    <property type="entry name" value="RBD_domain_sf"/>
</dbReference>
<dbReference type="Gene3D" id="3.30.70.330">
    <property type="match status" value="1"/>
</dbReference>
<comment type="caution">
    <text evidence="5">The sequence shown here is derived from an EMBL/GenBank/DDBJ whole genome shotgun (WGS) entry which is preliminary data.</text>
</comment>
<accession>A0A401SJK5</accession>
<keyword evidence="1 2" id="KW-0694">RNA-binding</keyword>
<dbReference type="Proteomes" id="UP000287033">
    <property type="component" value="Unassembled WGS sequence"/>
</dbReference>
<name>A0A401SJK5_CHIPU</name>
<dbReference type="InterPro" id="IPR012677">
    <property type="entry name" value="Nucleotide-bd_a/b_plait_sf"/>
</dbReference>
<evidence type="ECO:0000256" key="3">
    <source>
        <dbReference type="SAM" id="SignalP"/>
    </source>
</evidence>
<feature type="domain" description="RRM" evidence="4">
    <location>
        <begin position="42"/>
        <end position="89"/>
    </location>
</feature>
<protein>
    <recommendedName>
        <fullName evidence="4">RRM domain-containing protein</fullName>
    </recommendedName>
</protein>
<keyword evidence="3" id="KW-0732">Signal</keyword>
<sequence length="151" mass="16710">MWRSKWKAVLSVTVLKSVEGRCGALCSLTFDVELIALTVKQDISEVIVIKDRETQRSRGFGFVTFENPDDAKDAMLAMNGKSVDGRQIRDLGVEPVGFLEVEEIEGTWHDMIQEVVILDQETTITEIVKGAMAAVVPTGTVMTVKLHTTNK</sequence>
<proteinExistence type="predicted"/>
<dbReference type="PROSITE" id="PS50102">
    <property type="entry name" value="RRM"/>
    <property type="match status" value="1"/>
</dbReference>
<dbReference type="GO" id="GO:0003723">
    <property type="term" value="F:RNA binding"/>
    <property type="evidence" value="ECO:0007669"/>
    <property type="project" value="UniProtKB-UniRule"/>
</dbReference>
<feature type="signal peptide" evidence="3">
    <location>
        <begin position="1"/>
        <end position="20"/>
    </location>
</feature>
<dbReference type="PANTHER" id="PTHR48034">
    <property type="entry name" value="TRANSFORMER-2 SEX-DETERMINING PROTEIN-RELATED"/>
    <property type="match status" value="1"/>
</dbReference>
<evidence type="ECO:0000256" key="2">
    <source>
        <dbReference type="PROSITE-ProRule" id="PRU00176"/>
    </source>
</evidence>
<evidence type="ECO:0000259" key="4">
    <source>
        <dbReference type="PROSITE" id="PS50102"/>
    </source>
</evidence>
<feature type="chain" id="PRO_5019451974" description="RRM domain-containing protein" evidence="3">
    <location>
        <begin position="21"/>
        <end position="151"/>
    </location>
</feature>
<dbReference type="SMART" id="SM00360">
    <property type="entry name" value="RRM"/>
    <property type="match status" value="1"/>
</dbReference>
<evidence type="ECO:0000313" key="5">
    <source>
        <dbReference type="EMBL" id="GCC30578.1"/>
    </source>
</evidence>
<gene>
    <name evidence="5" type="ORF">chiPu_0009029</name>
</gene>
<dbReference type="InterPro" id="IPR000504">
    <property type="entry name" value="RRM_dom"/>
</dbReference>
<reference evidence="5 6" key="1">
    <citation type="journal article" date="2018" name="Nat. Ecol. Evol.">
        <title>Shark genomes provide insights into elasmobranch evolution and the origin of vertebrates.</title>
        <authorList>
            <person name="Hara Y"/>
            <person name="Yamaguchi K"/>
            <person name="Onimaru K"/>
            <person name="Kadota M"/>
            <person name="Koyanagi M"/>
            <person name="Keeley SD"/>
            <person name="Tatsumi K"/>
            <person name="Tanaka K"/>
            <person name="Motone F"/>
            <person name="Kageyama Y"/>
            <person name="Nozu R"/>
            <person name="Adachi N"/>
            <person name="Nishimura O"/>
            <person name="Nakagawa R"/>
            <person name="Tanegashima C"/>
            <person name="Kiyatake I"/>
            <person name="Matsumoto R"/>
            <person name="Murakumo K"/>
            <person name="Nishida K"/>
            <person name="Terakita A"/>
            <person name="Kuratani S"/>
            <person name="Sato K"/>
            <person name="Hyodo S Kuraku.S."/>
        </authorList>
    </citation>
    <scope>NUCLEOTIDE SEQUENCE [LARGE SCALE GENOMIC DNA]</scope>
</reference>
<evidence type="ECO:0000313" key="6">
    <source>
        <dbReference type="Proteomes" id="UP000287033"/>
    </source>
</evidence>
<keyword evidence="6" id="KW-1185">Reference proteome</keyword>
<dbReference type="Pfam" id="PF00076">
    <property type="entry name" value="RRM_1"/>
    <property type="match status" value="1"/>
</dbReference>
<dbReference type="SUPFAM" id="SSF54928">
    <property type="entry name" value="RNA-binding domain, RBD"/>
    <property type="match status" value="1"/>
</dbReference>
<dbReference type="InterPro" id="IPR050441">
    <property type="entry name" value="RBM"/>
</dbReference>
<dbReference type="AlphaFoldDB" id="A0A401SJK5"/>
<organism evidence="5 6">
    <name type="scientific">Chiloscyllium punctatum</name>
    <name type="common">Brownbanded bambooshark</name>
    <name type="synonym">Hemiscyllium punctatum</name>
    <dbReference type="NCBI Taxonomy" id="137246"/>
    <lineage>
        <taxon>Eukaryota</taxon>
        <taxon>Metazoa</taxon>
        <taxon>Chordata</taxon>
        <taxon>Craniata</taxon>
        <taxon>Vertebrata</taxon>
        <taxon>Chondrichthyes</taxon>
        <taxon>Elasmobranchii</taxon>
        <taxon>Galeomorphii</taxon>
        <taxon>Galeoidea</taxon>
        <taxon>Orectolobiformes</taxon>
        <taxon>Hemiscylliidae</taxon>
        <taxon>Chiloscyllium</taxon>
    </lineage>
</organism>
<dbReference type="STRING" id="137246.A0A401SJK5"/>
<dbReference type="EMBL" id="BEZZ01000311">
    <property type="protein sequence ID" value="GCC30578.1"/>
    <property type="molecule type" value="Genomic_DNA"/>
</dbReference>
<dbReference type="OrthoDB" id="439808at2759"/>